<evidence type="ECO:0000313" key="2">
    <source>
        <dbReference type="EMBL" id="KAI3425955.1"/>
    </source>
</evidence>
<dbReference type="OrthoDB" id="10486684at2759"/>
<accession>A0A9D4YTT0</accession>
<comment type="caution">
    <text evidence="2">The sequence shown here is derived from an EMBL/GenBank/DDBJ whole genome shotgun (WGS) entry which is preliminary data.</text>
</comment>
<dbReference type="EMBL" id="SIDB01000011">
    <property type="protein sequence ID" value="KAI3425955.1"/>
    <property type="molecule type" value="Genomic_DNA"/>
</dbReference>
<organism evidence="2 3">
    <name type="scientific">Chlorella vulgaris</name>
    <name type="common">Green alga</name>
    <dbReference type="NCBI Taxonomy" id="3077"/>
    <lineage>
        <taxon>Eukaryota</taxon>
        <taxon>Viridiplantae</taxon>
        <taxon>Chlorophyta</taxon>
        <taxon>core chlorophytes</taxon>
        <taxon>Trebouxiophyceae</taxon>
        <taxon>Chlorellales</taxon>
        <taxon>Chlorellaceae</taxon>
        <taxon>Chlorella clade</taxon>
        <taxon>Chlorella</taxon>
    </lineage>
</organism>
<evidence type="ECO:0000313" key="3">
    <source>
        <dbReference type="Proteomes" id="UP001055712"/>
    </source>
</evidence>
<dbReference type="AlphaFoldDB" id="A0A9D4YTT0"/>
<proteinExistence type="predicted"/>
<feature type="coiled-coil region" evidence="1">
    <location>
        <begin position="63"/>
        <end position="143"/>
    </location>
</feature>
<keyword evidence="1" id="KW-0175">Coiled coil</keyword>
<evidence type="ECO:0000256" key="1">
    <source>
        <dbReference type="SAM" id="Coils"/>
    </source>
</evidence>
<reference evidence="2" key="1">
    <citation type="journal article" date="2019" name="Plant J.">
        <title>Chlorella vulgaris genome assembly and annotation reveals the molecular basis for metabolic acclimation to high light conditions.</title>
        <authorList>
            <person name="Cecchin M."/>
            <person name="Marcolungo L."/>
            <person name="Rossato M."/>
            <person name="Girolomoni L."/>
            <person name="Cosentino E."/>
            <person name="Cuine S."/>
            <person name="Li-Beisson Y."/>
            <person name="Delledonne M."/>
            <person name="Ballottari M."/>
        </authorList>
    </citation>
    <scope>NUCLEOTIDE SEQUENCE</scope>
    <source>
        <strain evidence="2">211/11P</strain>
    </source>
</reference>
<gene>
    <name evidence="2" type="ORF">D9Q98_007925</name>
</gene>
<keyword evidence="3" id="KW-1185">Reference proteome</keyword>
<name>A0A9D4YTT0_CHLVU</name>
<sequence length="152" mass="16169">MSLFNASSFSLGSGGKQLDPAAEISRLLNQHSHHWQMLEKEITAVKSKQQAAERAYAAALQAKEEERAAALAADSEAAALEAEAIHCRAELQSGQAACNRLMEEVEALKAELAGITAVADQARQAFKAEVETLMAALKDLKAAHPAAFLVEA</sequence>
<protein>
    <submittedName>
        <fullName evidence="2">Uncharacterized protein</fullName>
    </submittedName>
</protein>
<reference evidence="2" key="2">
    <citation type="submission" date="2020-11" db="EMBL/GenBank/DDBJ databases">
        <authorList>
            <person name="Cecchin M."/>
            <person name="Marcolungo L."/>
            <person name="Rossato M."/>
            <person name="Girolomoni L."/>
            <person name="Cosentino E."/>
            <person name="Cuine S."/>
            <person name="Li-Beisson Y."/>
            <person name="Delledonne M."/>
            <person name="Ballottari M."/>
        </authorList>
    </citation>
    <scope>NUCLEOTIDE SEQUENCE</scope>
    <source>
        <strain evidence="2">211/11P</strain>
        <tissue evidence="2">Whole cell</tissue>
    </source>
</reference>
<dbReference type="Proteomes" id="UP001055712">
    <property type="component" value="Unassembled WGS sequence"/>
</dbReference>